<keyword evidence="3" id="KW-0813">Transport</keyword>
<feature type="domain" description="Solute-binding protein family 5" evidence="6">
    <location>
        <begin position="66"/>
        <end position="433"/>
    </location>
</feature>
<evidence type="ECO:0000256" key="5">
    <source>
        <dbReference type="SAM" id="SignalP"/>
    </source>
</evidence>
<keyword evidence="8" id="KW-1185">Reference proteome</keyword>
<keyword evidence="4 5" id="KW-0732">Signal</keyword>
<reference evidence="7 8" key="1">
    <citation type="submission" date="2019-01" db="EMBL/GenBank/DDBJ databases">
        <authorList>
            <person name="Chen W.-M."/>
        </authorList>
    </citation>
    <scope>NUCLEOTIDE SEQUENCE [LARGE SCALE GENOMIC DNA]</scope>
    <source>
        <strain evidence="7 8">CCP-6</strain>
    </source>
</reference>
<evidence type="ECO:0000256" key="3">
    <source>
        <dbReference type="ARBA" id="ARBA00022448"/>
    </source>
</evidence>
<evidence type="ECO:0000313" key="7">
    <source>
        <dbReference type="EMBL" id="RVT92120.1"/>
    </source>
</evidence>
<dbReference type="GO" id="GO:0030288">
    <property type="term" value="C:outer membrane-bounded periplasmic space"/>
    <property type="evidence" value="ECO:0007669"/>
    <property type="project" value="UniProtKB-ARBA"/>
</dbReference>
<dbReference type="CDD" id="cd08498">
    <property type="entry name" value="PBP2_NikA_DppA_OppA_like_2"/>
    <property type="match status" value="1"/>
</dbReference>
<comment type="subcellular location">
    <subcellularLocation>
        <location evidence="1">Periplasm</location>
    </subcellularLocation>
</comment>
<comment type="similarity">
    <text evidence="2">Belongs to the bacterial solute-binding protein 5 family.</text>
</comment>
<protein>
    <submittedName>
        <fullName evidence="7">ABC transporter substrate-binding protein</fullName>
    </submittedName>
</protein>
<evidence type="ECO:0000256" key="2">
    <source>
        <dbReference type="ARBA" id="ARBA00005695"/>
    </source>
</evidence>
<dbReference type="Gene3D" id="3.10.105.10">
    <property type="entry name" value="Dipeptide-binding Protein, Domain 3"/>
    <property type="match status" value="1"/>
</dbReference>
<gene>
    <name evidence="7" type="ORF">EOD42_18045</name>
</gene>
<evidence type="ECO:0000313" key="8">
    <source>
        <dbReference type="Proteomes" id="UP000282957"/>
    </source>
</evidence>
<organism evidence="7 8">
    <name type="scientific">Rhodovarius crocodyli</name>
    <dbReference type="NCBI Taxonomy" id="1979269"/>
    <lineage>
        <taxon>Bacteria</taxon>
        <taxon>Pseudomonadati</taxon>
        <taxon>Pseudomonadota</taxon>
        <taxon>Alphaproteobacteria</taxon>
        <taxon>Acetobacterales</taxon>
        <taxon>Roseomonadaceae</taxon>
        <taxon>Rhodovarius</taxon>
    </lineage>
</organism>
<dbReference type="InterPro" id="IPR000914">
    <property type="entry name" value="SBP_5_dom"/>
</dbReference>
<dbReference type="EMBL" id="SACL01000007">
    <property type="protein sequence ID" value="RVT92120.1"/>
    <property type="molecule type" value="Genomic_DNA"/>
</dbReference>
<dbReference type="RefSeq" id="WP_127788974.1">
    <property type="nucleotide sequence ID" value="NZ_SACL01000007.1"/>
</dbReference>
<dbReference type="PIRSF" id="PIRSF002741">
    <property type="entry name" value="MppA"/>
    <property type="match status" value="1"/>
</dbReference>
<dbReference type="InterPro" id="IPR030678">
    <property type="entry name" value="Peptide/Ni-bd"/>
</dbReference>
<dbReference type="GO" id="GO:0043190">
    <property type="term" value="C:ATP-binding cassette (ABC) transporter complex"/>
    <property type="evidence" value="ECO:0007669"/>
    <property type="project" value="InterPro"/>
</dbReference>
<name>A0A437M347_9PROT</name>
<dbReference type="SUPFAM" id="SSF53850">
    <property type="entry name" value="Periplasmic binding protein-like II"/>
    <property type="match status" value="1"/>
</dbReference>
<feature type="signal peptide" evidence="5">
    <location>
        <begin position="1"/>
        <end position="22"/>
    </location>
</feature>
<dbReference type="Proteomes" id="UP000282957">
    <property type="component" value="Unassembled WGS sequence"/>
</dbReference>
<sequence length="528" mass="58211">MFRAACRLAAGLAAIACNPALAQNLTMGAGAPVSSLDPHYHLLRSNNEVAQMLFDPLVNTDARAQLRPGLAESWRAIGDNVWEFTLREGVRFHDGTPLVPDDIAFTFERIPTIRGPGASFSALTRSVERVEVIDNRTFRLHTAGPAPLLPTYLSQVMILSRRLHAQATTPEFNSGRFAIGTGPFRLSAHALGDRIAFARNDAYWGERPYWANVTYRMITNDAARTAALLAGDVDIIDQISTSDLERLKRDRRFRIAEATSLRVMYLTLDGTRQAPVPLLSGHDGQPLQANPLSDIRVRRALNLALDRRQLVERVMEGAALATTQFMPPDTYSSIPGRPIPAADPDAARRLLTEAGYPQGFQLTLIGSNDRYMNDARIVQAVGQMWTRIGVRTTVEAQPYATFIGRATRREAPAALLTWGNSTGEVSVLLNSVLRTPDRDAGHGPANRLLYSNPAMDRELAAAQAEMDDAKREELLRRASLAALDDGMIVPLYLQNAIWAMRADLTYEARMDERNDPGAVRLIAARPAR</sequence>
<evidence type="ECO:0000256" key="4">
    <source>
        <dbReference type="ARBA" id="ARBA00022729"/>
    </source>
</evidence>
<proteinExistence type="inferred from homology"/>
<dbReference type="Gene3D" id="3.90.76.10">
    <property type="entry name" value="Dipeptide-binding Protein, Domain 1"/>
    <property type="match status" value="1"/>
</dbReference>
<dbReference type="OrthoDB" id="9772924at2"/>
<dbReference type="PANTHER" id="PTHR30290">
    <property type="entry name" value="PERIPLASMIC BINDING COMPONENT OF ABC TRANSPORTER"/>
    <property type="match status" value="1"/>
</dbReference>
<dbReference type="Gene3D" id="3.40.190.10">
    <property type="entry name" value="Periplasmic binding protein-like II"/>
    <property type="match status" value="1"/>
</dbReference>
<accession>A0A437M347</accession>
<dbReference type="AlphaFoldDB" id="A0A437M347"/>
<comment type="caution">
    <text evidence="7">The sequence shown here is derived from an EMBL/GenBank/DDBJ whole genome shotgun (WGS) entry which is preliminary data.</text>
</comment>
<dbReference type="Pfam" id="PF00496">
    <property type="entry name" value="SBP_bac_5"/>
    <property type="match status" value="1"/>
</dbReference>
<evidence type="ECO:0000259" key="6">
    <source>
        <dbReference type="Pfam" id="PF00496"/>
    </source>
</evidence>
<feature type="chain" id="PRO_5019311452" evidence="5">
    <location>
        <begin position="23"/>
        <end position="528"/>
    </location>
</feature>
<dbReference type="GO" id="GO:0015833">
    <property type="term" value="P:peptide transport"/>
    <property type="evidence" value="ECO:0007669"/>
    <property type="project" value="TreeGrafter"/>
</dbReference>
<dbReference type="GO" id="GO:1904680">
    <property type="term" value="F:peptide transmembrane transporter activity"/>
    <property type="evidence" value="ECO:0007669"/>
    <property type="project" value="TreeGrafter"/>
</dbReference>
<dbReference type="InterPro" id="IPR039424">
    <property type="entry name" value="SBP_5"/>
</dbReference>
<evidence type="ECO:0000256" key="1">
    <source>
        <dbReference type="ARBA" id="ARBA00004418"/>
    </source>
</evidence>
<dbReference type="PANTHER" id="PTHR30290:SF9">
    <property type="entry name" value="OLIGOPEPTIDE-BINDING PROTEIN APPA"/>
    <property type="match status" value="1"/>
</dbReference>